<dbReference type="InterPro" id="IPR000727">
    <property type="entry name" value="T_SNARE_dom"/>
</dbReference>
<keyword evidence="3 5" id="KW-0807">Transducer</keyword>
<protein>
    <submittedName>
        <fullName evidence="10">Dipeptide chemoreceptor protein</fullName>
    </submittedName>
</protein>
<dbReference type="SMART" id="SM00304">
    <property type="entry name" value="HAMP"/>
    <property type="match status" value="1"/>
</dbReference>
<evidence type="ECO:0000259" key="7">
    <source>
        <dbReference type="PROSITE" id="PS50111"/>
    </source>
</evidence>
<reference evidence="10 11" key="1">
    <citation type="submission" date="2018-06" db="EMBL/GenBank/DDBJ databases">
        <authorList>
            <consortium name="Pathogen Informatics"/>
            <person name="Doyle S."/>
        </authorList>
    </citation>
    <scope>NUCLEOTIDE SEQUENCE [LARGE SCALE GENOMIC DNA]</scope>
    <source>
        <strain evidence="10 11">NCTC11647</strain>
    </source>
</reference>
<organism evidence="10 11">
    <name type="scientific">Photobacterium damselae</name>
    <dbReference type="NCBI Taxonomy" id="38293"/>
    <lineage>
        <taxon>Bacteria</taxon>
        <taxon>Pseudomonadati</taxon>
        <taxon>Pseudomonadota</taxon>
        <taxon>Gammaproteobacteria</taxon>
        <taxon>Vibrionales</taxon>
        <taxon>Vibrionaceae</taxon>
        <taxon>Photobacterium</taxon>
    </lineage>
</organism>
<dbReference type="PROSITE" id="PS50885">
    <property type="entry name" value="HAMP"/>
    <property type="match status" value="1"/>
</dbReference>
<dbReference type="PROSITE" id="PS50111">
    <property type="entry name" value="CHEMOTAXIS_TRANSDUC_2"/>
    <property type="match status" value="1"/>
</dbReference>
<dbReference type="GO" id="GO:0004888">
    <property type="term" value="F:transmembrane signaling receptor activity"/>
    <property type="evidence" value="ECO:0007669"/>
    <property type="project" value="InterPro"/>
</dbReference>
<dbReference type="Proteomes" id="UP000251647">
    <property type="component" value="Unassembled WGS sequence"/>
</dbReference>
<dbReference type="EMBL" id="UATL01000001">
    <property type="protein sequence ID" value="SPY28608.1"/>
    <property type="molecule type" value="Genomic_DNA"/>
</dbReference>
<gene>
    <name evidence="10" type="primary">tap</name>
    <name evidence="10" type="ORF">NCTC11647_01699</name>
</gene>
<dbReference type="PRINTS" id="PR00260">
    <property type="entry name" value="CHEMTRNSDUCR"/>
</dbReference>
<evidence type="ECO:0000256" key="3">
    <source>
        <dbReference type="ARBA" id="ARBA00023224"/>
    </source>
</evidence>
<dbReference type="Gene3D" id="1.10.287.950">
    <property type="entry name" value="Methyl-accepting chemotaxis protein"/>
    <property type="match status" value="1"/>
</dbReference>
<dbReference type="FunFam" id="1.10.287.950:FF:000001">
    <property type="entry name" value="Methyl-accepting chemotaxis sensory transducer"/>
    <property type="match status" value="1"/>
</dbReference>
<keyword evidence="2" id="KW-0997">Cell inner membrane</keyword>
<dbReference type="Pfam" id="PF00672">
    <property type="entry name" value="HAMP"/>
    <property type="match status" value="1"/>
</dbReference>
<proteinExistence type="inferred from homology"/>
<evidence type="ECO:0000313" key="10">
    <source>
        <dbReference type="EMBL" id="SPY28608.1"/>
    </source>
</evidence>
<dbReference type="Gene3D" id="6.10.340.10">
    <property type="match status" value="1"/>
</dbReference>
<dbReference type="InterPro" id="IPR003660">
    <property type="entry name" value="HAMP_dom"/>
</dbReference>
<keyword evidence="2" id="KW-1003">Cell membrane</keyword>
<dbReference type="PANTHER" id="PTHR32089">
    <property type="entry name" value="METHYL-ACCEPTING CHEMOTAXIS PROTEIN MCPB"/>
    <property type="match status" value="1"/>
</dbReference>
<feature type="transmembrane region" description="Helical" evidence="6">
    <location>
        <begin position="198"/>
        <end position="220"/>
    </location>
</feature>
<evidence type="ECO:0000256" key="1">
    <source>
        <dbReference type="ARBA" id="ARBA00004429"/>
    </source>
</evidence>
<dbReference type="PANTHER" id="PTHR32089:SF33">
    <property type="entry name" value="TOXIN COREGULATED PILUS BIOSYNTHESIS PROTEIN I"/>
    <property type="match status" value="1"/>
</dbReference>
<dbReference type="GO" id="GO:0007165">
    <property type="term" value="P:signal transduction"/>
    <property type="evidence" value="ECO:0007669"/>
    <property type="project" value="UniProtKB-KW"/>
</dbReference>
<evidence type="ECO:0000259" key="9">
    <source>
        <dbReference type="PROSITE" id="PS50885"/>
    </source>
</evidence>
<feature type="domain" description="Methyl-accepting transducer" evidence="7">
    <location>
        <begin position="279"/>
        <end position="515"/>
    </location>
</feature>
<keyword evidence="10" id="KW-0675">Receptor</keyword>
<feature type="domain" description="HAMP" evidence="9">
    <location>
        <begin position="222"/>
        <end position="274"/>
    </location>
</feature>
<evidence type="ECO:0000256" key="6">
    <source>
        <dbReference type="SAM" id="Phobius"/>
    </source>
</evidence>
<dbReference type="Pfam" id="PF00015">
    <property type="entry name" value="MCPsignal"/>
    <property type="match status" value="1"/>
</dbReference>
<dbReference type="InterPro" id="IPR004089">
    <property type="entry name" value="MCPsignal_dom"/>
</dbReference>
<dbReference type="GO" id="GO:0006935">
    <property type="term" value="P:chemotaxis"/>
    <property type="evidence" value="ECO:0007669"/>
    <property type="project" value="InterPro"/>
</dbReference>
<sequence length="551" mass="60475">MRLELCGALMQLSLKNLSIRYQILLPVLLLATVLFVSLFITKTNLQDEQQVISSNTNSLVSYKDTIAKIDDQVYPLRISAVYAIYDPSRRNSFRDELNAAAKEIAQDLRVIENVPEFRSDVQKVNTAIRGYIDFSNRAVSILDRRDRHEVTEQEFAQFLSQYREIGNSMVHDINSLSHHVNEFATKQLADSNAKNQSLMNTATIAILVVFIASIAVAWWLSGLIVNPITKLQEVMRDVAQGNLAVRAHDDGDNEIAQLSSDVNRTVEQLYSTVDSMIRISEDVASAATELAAVMSQSEANAQLEQNEIDQVASAVNELSSTADNVSDNATTADSTAKQTDELAKAGLDIFEESNTASQQMSNTLNEAAGVVTQLKEQSEQISKVIEVIRGISEQTNLLALNAAIEAARAGESGRGFAVVADEVRMLAARTQDSTQEIQSIIEELQTQSGHANDSMQASLEMLVRNQVLAQQANDALVGITESVIHISDINTQVATAAEQQSQVTQDINRNVNNMSEIVNQNVTGISQSASASHELSKLAEQQKQQLSFFKL</sequence>
<dbReference type="PROSITE" id="PS50192">
    <property type="entry name" value="T_SNARE"/>
    <property type="match status" value="1"/>
</dbReference>
<name>A0A2X1WCD7_PHODM</name>
<evidence type="ECO:0000313" key="11">
    <source>
        <dbReference type="Proteomes" id="UP000251647"/>
    </source>
</evidence>
<evidence type="ECO:0000256" key="2">
    <source>
        <dbReference type="ARBA" id="ARBA00022519"/>
    </source>
</evidence>
<accession>A0A2X1WCD7</accession>
<dbReference type="CDD" id="cd11386">
    <property type="entry name" value="MCP_signal"/>
    <property type="match status" value="1"/>
</dbReference>
<evidence type="ECO:0000256" key="5">
    <source>
        <dbReference type="PROSITE-ProRule" id="PRU00284"/>
    </source>
</evidence>
<feature type="domain" description="T-SNARE coiled-coil homology" evidence="8">
    <location>
        <begin position="466"/>
        <end position="528"/>
    </location>
</feature>
<dbReference type="GO" id="GO:0005886">
    <property type="term" value="C:plasma membrane"/>
    <property type="evidence" value="ECO:0007669"/>
    <property type="project" value="UniProtKB-SubCell"/>
</dbReference>
<keyword evidence="6" id="KW-0472">Membrane</keyword>
<evidence type="ECO:0000259" key="8">
    <source>
        <dbReference type="PROSITE" id="PS50192"/>
    </source>
</evidence>
<keyword evidence="6" id="KW-0812">Transmembrane</keyword>
<feature type="transmembrane region" description="Helical" evidence="6">
    <location>
        <begin position="19"/>
        <end position="40"/>
    </location>
</feature>
<keyword evidence="6" id="KW-1133">Transmembrane helix</keyword>
<dbReference type="InterPro" id="IPR004090">
    <property type="entry name" value="Chemotax_Me-accpt_rcpt"/>
</dbReference>
<comment type="subcellular location">
    <subcellularLocation>
        <location evidence="1">Cell inner membrane</location>
        <topology evidence="1">Multi-pass membrane protein</topology>
    </subcellularLocation>
</comment>
<dbReference type="AlphaFoldDB" id="A0A2X1WCD7"/>
<comment type="similarity">
    <text evidence="4">Belongs to the methyl-accepting chemotaxis (MCP) protein family.</text>
</comment>
<dbReference type="SMART" id="SM00283">
    <property type="entry name" value="MA"/>
    <property type="match status" value="1"/>
</dbReference>
<dbReference type="CDD" id="cd06225">
    <property type="entry name" value="HAMP"/>
    <property type="match status" value="1"/>
</dbReference>
<evidence type="ECO:0000256" key="4">
    <source>
        <dbReference type="ARBA" id="ARBA00029447"/>
    </source>
</evidence>
<dbReference type="SUPFAM" id="SSF58104">
    <property type="entry name" value="Methyl-accepting chemotaxis protein (MCP) signaling domain"/>
    <property type="match status" value="1"/>
</dbReference>